<dbReference type="EMBL" id="PXYX01000133">
    <property type="protein sequence ID" value="PSR20715.1"/>
    <property type="molecule type" value="Genomic_DNA"/>
</dbReference>
<reference evidence="1 2" key="1">
    <citation type="journal article" date="2014" name="BMC Genomics">
        <title>Comparison of environmental and isolate Sulfobacillus genomes reveals diverse carbon, sulfur, nitrogen, and hydrogen metabolisms.</title>
        <authorList>
            <person name="Justice N.B."/>
            <person name="Norman A."/>
            <person name="Brown C.T."/>
            <person name="Singh A."/>
            <person name="Thomas B.C."/>
            <person name="Banfield J.F."/>
        </authorList>
    </citation>
    <scope>NUCLEOTIDE SEQUENCE [LARGE SCALE GENOMIC DNA]</scope>
    <source>
        <strain evidence="1">AMDSBA5</strain>
    </source>
</reference>
<comment type="caution">
    <text evidence="1">The sequence shown here is derived from an EMBL/GenBank/DDBJ whole genome shotgun (WGS) entry which is preliminary data.</text>
</comment>
<dbReference type="AlphaFoldDB" id="A0A2T2WEN6"/>
<proteinExistence type="predicted"/>
<protein>
    <submittedName>
        <fullName evidence="1">Uncharacterized protein</fullName>
    </submittedName>
</protein>
<organism evidence="1 2">
    <name type="scientific">Sulfobacillus thermosulfidooxidans</name>
    <dbReference type="NCBI Taxonomy" id="28034"/>
    <lineage>
        <taxon>Bacteria</taxon>
        <taxon>Bacillati</taxon>
        <taxon>Bacillota</taxon>
        <taxon>Clostridia</taxon>
        <taxon>Eubacteriales</taxon>
        <taxon>Clostridiales Family XVII. Incertae Sedis</taxon>
        <taxon>Sulfobacillus</taxon>
    </lineage>
</organism>
<name>A0A2T2WEN6_SULTH</name>
<gene>
    <name evidence="1" type="ORF">C7B47_17815</name>
</gene>
<sequence length="75" mass="8543">MAITITALLDCDNDHPWDSPSVTIPPRANIDLFLKDWMLQHGWSIDTSHADHPRMLCPACTYQRLLKEGYDGVFS</sequence>
<accession>A0A2T2WEN6</accession>
<evidence type="ECO:0000313" key="2">
    <source>
        <dbReference type="Proteomes" id="UP000242705"/>
    </source>
</evidence>
<dbReference type="Proteomes" id="UP000242705">
    <property type="component" value="Unassembled WGS sequence"/>
</dbReference>
<evidence type="ECO:0000313" key="1">
    <source>
        <dbReference type="EMBL" id="PSR20715.1"/>
    </source>
</evidence>